<dbReference type="Gene3D" id="1.10.730.10">
    <property type="entry name" value="Isoleucyl-tRNA Synthetase, Domain 1"/>
    <property type="match status" value="1"/>
</dbReference>
<dbReference type="GO" id="GO:0005737">
    <property type="term" value="C:cytoplasm"/>
    <property type="evidence" value="ECO:0007669"/>
    <property type="project" value="UniProtKB-UniRule"/>
</dbReference>
<evidence type="ECO:0000259" key="12">
    <source>
        <dbReference type="SMART" id="SM01016"/>
    </source>
</evidence>
<dbReference type="Proteomes" id="UP000178873">
    <property type="component" value="Unassembled WGS sequence"/>
</dbReference>
<dbReference type="GO" id="GO:0006420">
    <property type="term" value="P:arginyl-tRNA aminoacylation"/>
    <property type="evidence" value="ECO:0007669"/>
    <property type="project" value="UniProtKB-UniRule"/>
</dbReference>
<dbReference type="SUPFAM" id="SSF55190">
    <property type="entry name" value="Arginyl-tRNA synthetase (ArgRS), N-terminal 'additional' domain"/>
    <property type="match status" value="1"/>
</dbReference>
<dbReference type="Pfam" id="PF00750">
    <property type="entry name" value="tRNA-synt_1d"/>
    <property type="match status" value="1"/>
</dbReference>
<evidence type="ECO:0000256" key="8">
    <source>
        <dbReference type="ARBA" id="ARBA00049339"/>
    </source>
</evidence>
<evidence type="ECO:0000256" key="6">
    <source>
        <dbReference type="ARBA" id="ARBA00022917"/>
    </source>
</evidence>
<dbReference type="SUPFAM" id="SSF47323">
    <property type="entry name" value="Anticodon-binding domain of a subclass of class I aminoacyl-tRNA synthetases"/>
    <property type="match status" value="1"/>
</dbReference>
<sequence>MIRDLIHKAISQSVGEALGDISFSVERTEDFEHGDYATNVALVVAKQVKKAPVVFAKELVAELQRNLPEGIEKIEVAGAGFINFFLSRKYLSDAVSEIISAKGNFGKNKNLAGKKVMVEYTDPNPFKEFHIGHLMSNTIGESIARLFEAQGAEVKRACYQGDVGLHVAKAIWGMQSVPIREGTPLEKLDLTGKARYLGHAYALGAAAYEDGHKEDINGLNKKIYDRSDSEVNKLYDWGRKVSLEYFETQYKKLGTKFDFYFFESEMAEAGVSIVKKFLEKGIFETSEGAIVFHGEKYNPKLHTRVYITSQGIPTYEAKELGLHLAKEKKYPSDISVVITANEQDAVFTVGLEAFKQIDPKLAEKVKHLSHGMLRLPSGKMSSRSGDVITADALVSQVHTLVEEKIKDRDYDSVLKKTIGELVSIGAIKYSILRQAIGGDIVFDFDKSISFEGDSGPYLQYASTRAQSALSKAENEGVSADVQTVPTSVFALERTLVHFSEIVERAGKEYAPHHLVTYLIELAGTFNNFYANEKIVDKSDSASAYKIALTKAFRMVMETGLSILGVQIPEKM</sequence>
<evidence type="ECO:0000256" key="5">
    <source>
        <dbReference type="ARBA" id="ARBA00022840"/>
    </source>
</evidence>
<dbReference type="PANTHER" id="PTHR11956">
    <property type="entry name" value="ARGINYL-TRNA SYNTHETASE"/>
    <property type="match status" value="1"/>
</dbReference>
<dbReference type="EMBL" id="MHRF01000001">
    <property type="protein sequence ID" value="OHA18765.1"/>
    <property type="molecule type" value="Genomic_DNA"/>
</dbReference>
<evidence type="ECO:0000256" key="2">
    <source>
        <dbReference type="ARBA" id="ARBA00012837"/>
    </source>
</evidence>
<feature type="domain" description="Arginyl tRNA synthetase N-terminal" evidence="12">
    <location>
        <begin position="4"/>
        <end position="86"/>
    </location>
</feature>
<dbReference type="InterPro" id="IPR005148">
    <property type="entry name" value="Arg-tRNA-synth_N"/>
</dbReference>
<dbReference type="PANTHER" id="PTHR11956:SF5">
    <property type="entry name" value="ARGININE--TRNA LIGASE, CYTOPLASMIC"/>
    <property type="match status" value="1"/>
</dbReference>
<dbReference type="NCBIfam" id="TIGR00456">
    <property type="entry name" value="argS"/>
    <property type="match status" value="1"/>
</dbReference>
<dbReference type="InterPro" id="IPR009080">
    <property type="entry name" value="tRNAsynth_Ia_anticodon-bd"/>
</dbReference>
<protein>
    <recommendedName>
        <fullName evidence="2 9">Arginine--tRNA ligase</fullName>
        <ecNumber evidence="2 9">6.1.1.19</ecNumber>
    </recommendedName>
</protein>
<dbReference type="GO" id="GO:0004814">
    <property type="term" value="F:arginine-tRNA ligase activity"/>
    <property type="evidence" value="ECO:0007669"/>
    <property type="project" value="UniProtKB-UniRule"/>
</dbReference>
<reference evidence="13 14" key="1">
    <citation type="journal article" date="2016" name="Nat. Commun.">
        <title>Thousands of microbial genomes shed light on interconnected biogeochemical processes in an aquifer system.</title>
        <authorList>
            <person name="Anantharaman K."/>
            <person name="Brown C.T."/>
            <person name="Hug L.A."/>
            <person name="Sharon I."/>
            <person name="Castelle C.J."/>
            <person name="Probst A.J."/>
            <person name="Thomas B.C."/>
            <person name="Singh A."/>
            <person name="Wilkins M.J."/>
            <person name="Karaoz U."/>
            <person name="Brodie E.L."/>
            <person name="Williams K.H."/>
            <person name="Hubbard S.S."/>
            <person name="Banfield J.F."/>
        </authorList>
    </citation>
    <scope>NUCLEOTIDE SEQUENCE [LARGE SCALE GENOMIC DNA]</scope>
</reference>
<evidence type="ECO:0000259" key="11">
    <source>
        <dbReference type="SMART" id="SM00836"/>
    </source>
</evidence>
<evidence type="ECO:0000256" key="7">
    <source>
        <dbReference type="ARBA" id="ARBA00023146"/>
    </source>
</evidence>
<dbReference type="Pfam" id="PF05746">
    <property type="entry name" value="DALR_1"/>
    <property type="match status" value="1"/>
</dbReference>
<keyword evidence="6 10" id="KW-0648">Protein biosynthesis</keyword>
<dbReference type="InterPro" id="IPR035684">
    <property type="entry name" value="ArgRS_core"/>
</dbReference>
<dbReference type="EC" id="6.1.1.19" evidence="2 9"/>
<evidence type="ECO:0000313" key="14">
    <source>
        <dbReference type="Proteomes" id="UP000178873"/>
    </source>
</evidence>
<gene>
    <name evidence="13" type="ORF">A2664_04635</name>
</gene>
<proteinExistence type="inferred from homology"/>
<dbReference type="STRING" id="1802301.A2664_04635"/>
<evidence type="ECO:0000313" key="13">
    <source>
        <dbReference type="EMBL" id="OHA18765.1"/>
    </source>
</evidence>
<dbReference type="SMART" id="SM00836">
    <property type="entry name" value="DALR_1"/>
    <property type="match status" value="1"/>
</dbReference>
<comment type="caution">
    <text evidence="13">The sequence shown here is derived from an EMBL/GenBank/DDBJ whole genome shotgun (WGS) entry which is preliminary data.</text>
</comment>
<dbReference type="Gene3D" id="3.30.1360.70">
    <property type="entry name" value="Arginyl tRNA synthetase N-terminal domain"/>
    <property type="match status" value="1"/>
</dbReference>
<dbReference type="InterPro" id="IPR014729">
    <property type="entry name" value="Rossmann-like_a/b/a_fold"/>
</dbReference>
<keyword evidence="4 10" id="KW-0547">Nucleotide-binding</keyword>
<evidence type="ECO:0000256" key="3">
    <source>
        <dbReference type="ARBA" id="ARBA00022598"/>
    </source>
</evidence>
<dbReference type="Pfam" id="PF03485">
    <property type="entry name" value="Arg_tRNA_synt_N"/>
    <property type="match status" value="1"/>
</dbReference>
<comment type="similarity">
    <text evidence="1 10">Belongs to the class-I aminoacyl-tRNA synthetase family.</text>
</comment>
<evidence type="ECO:0000256" key="1">
    <source>
        <dbReference type="ARBA" id="ARBA00005594"/>
    </source>
</evidence>
<dbReference type="SMART" id="SM01016">
    <property type="entry name" value="Arg_tRNA_synt_N"/>
    <property type="match status" value="1"/>
</dbReference>
<comment type="catalytic activity">
    <reaction evidence="8">
        <text>tRNA(Arg) + L-arginine + ATP = L-arginyl-tRNA(Arg) + AMP + diphosphate</text>
        <dbReference type="Rhea" id="RHEA:20301"/>
        <dbReference type="Rhea" id="RHEA-COMP:9658"/>
        <dbReference type="Rhea" id="RHEA-COMP:9673"/>
        <dbReference type="ChEBI" id="CHEBI:30616"/>
        <dbReference type="ChEBI" id="CHEBI:32682"/>
        <dbReference type="ChEBI" id="CHEBI:33019"/>
        <dbReference type="ChEBI" id="CHEBI:78442"/>
        <dbReference type="ChEBI" id="CHEBI:78513"/>
        <dbReference type="ChEBI" id="CHEBI:456215"/>
        <dbReference type="EC" id="6.1.1.19"/>
    </reaction>
</comment>
<accession>A0A1G2M4D1</accession>
<feature type="domain" description="DALR anticodon binding" evidence="11">
    <location>
        <begin position="458"/>
        <end position="571"/>
    </location>
</feature>
<dbReference type="InterPro" id="IPR001278">
    <property type="entry name" value="Arg-tRNA-ligase"/>
</dbReference>
<organism evidence="13 14">
    <name type="scientific">Candidatus Taylorbacteria bacterium RIFCSPHIGHO2_01_FULL_46_22b</name>
    <dbReference type="NCBI Taxonomy" id="1802301"/>
    <lineage>
        <taxon>Bacteria</taxon>
        <taxon>Candidatus Tayloriibacteriota</taxon>
    </lineage>
</organism>
<keyword evidence="3 10" id="KW-0436">Ligase</keyword>
<keyword evidence="5 10" id="KW-0067">ATP-binding</keyword>
<dbReference type="GO" id="GO:0005524">
    <property type="term" value="F:ATP binding"/>
    <property type="evidence" value="ECO:0007669"/>
    <property type="project" value="UniProtKB-KW"/>
</dbReference>
<keyword evidence="7 10" id="KW-0030">Aminoacyl-tRNA synthetase</keyword>
<evidence type="ECO:0000256" key="4">
    <source>
        <dbReference type="ARBA" id="ARBA00022741"/>
    </source>
</evidence>
<dbReference type="PRINTS" id="PR01038">
    <property type="entry name" value="TRNASYNTHARG"/>
</dbReference>
<evidence type="ECO:0000256" key="9">
    <source>
        <dbReference type="NCBIfam" id="TIGR00456"/>
    </source>
</evidence>
<dbReference type="AlphaFoldDB" id="A0A1G2M4D1"/>
<dbReference type="Gene3D" id="3.40.50.620">
    <property type="entry name" value="HUPs"/>
    <property type="match status" value="1"/>
</dbReference>
<name>A0A1G2M4D1_9BACT</name>
<dbReference type="InterPro" id="IPR036695">
    <property type="entry name" value="Arg-tRNA-synth_N_sf"/>
</dbReference>
<dbReference type="SUPFAM" id="SSF52374">
    <property type="entry name" value="Nucleotidylyl transferase"/>
    <property type="match status" value="1"/>
</dbReference>
<dbReference type="InterPro" id="IPR008909">
    <property type="entry name" value="DALR_anticod-bd"/>
</dbReference>
<evidence type="ECO:0000256" key="10">
    <source>
        <dbReference type="RuleBase" id="RU363038"/>
    </source>
</evidence>